<protein>
    <submittedName>
        <fullName evidence="4">S9 family peptidase</fullName>
    </submittedName>
</protein>
<reference evidence="4 5" key="1">
    <citation type="submission" date="2021-07" db="EMBL/GenBank/DDBJ databases">
        <title>Alteriqipengyuania abyssalis NZ-12B nov, sp.nov isolated from deep sea sponge in pacific ocean.</title>
        <authorList>
            <person name="Tareen S."/>
            <person name="Wink J."/>
        </authorList>
    </citation>
    <scope>NUCLEOTIDE SEQUENCE [LARGE SCALE GENOMIC DNA]</scope>
    <source>
        <strain evidence="4 5">NZ-12B</strain>
    </source>
</reference>
<organism evidence="4 5">
    <name type="scientific">Alteriqipengyuania abyssalis</name>
    <dbReference type="NCBI Taxonomy" id="2860200"/>
    <lineage>
        <taxon>Bacteria</taxon>
        <taxon>Pseudomonadati</taxon>
        <taxon>Pseudomonadota</taxon>
        <taxon>Alphaproteobacteria</taxon>
        <taxon>Sphingomonadales</taxon>
        <taxon>Erythrobacteraceae</taxon>
        <taxon>Alteriqipengyuania</taxon>
    </lineage>
</organism>
<dbReference type="InterPro" id="IPR001375">
    <property type="entry name" value="Peptidase_S9_cat"/>
</dbReference>
<dbReference type="SUPFAM" id="SSF82171">
    <property type="entry name" value="DPP6 N-terminal domain-like"/>
    <property type="match status" value="1"/>
</dbReference>
<dbReference type="PANTHER" id="PTHR42776:SF27">
    <property type="entry name" value="DIPEPTIDYL PEPTIDASE FAMILY MEMBER 6"/>
    <property type="match status" value="1"/>
</dbReference>
<dbReference type="InterPro" id="IPR015943">
    <property type="entry name" value="WD40/YVTN_repeat-like_dom_sf"/>
</dbReference>
<feature type="domain" description="Peptidase S9 prolyl oligopeptidase catalytic" evidence="3">
    <location>
        <begin position="481"/>
        <end position="685"/>
    </location>
</feature>
<evidence type="ECO:0000256" key="1">
    <source>
        <dbReference type="ARBA" id="ARBA00022801"/>
    </source>
</evidence>
<keyword evidence="1" id="KW-0378">Hydrolase</keyword>
<dbReference type="Pfam" id="PF00326">
    <property type="entry name" value="Peptidase_S9"/>
    <property type="match status" value="1"/>
</dbReference>
<gene>
    <name evidence="4" type="ORF">KYN89_13210</name>
</gene>
<evidence type="ECO:0000259" key="3">
    <source>
        <dbReference type="Pfam" id="PF00326"/>
    </source>
</evidence>
<dbReference type="InterPro" id="IPR029058">
    <property type="entry name" value="AB_hydrolase_fold"/>
</dbReference>
<dbReference type="Gene3D" id="2.130.10.10">
    <property type="entry name" value="YVTN repeat-like/Quinoprotein amine dehydrogenase"/>
    <property type="match status" value="1"/>
</dbReference>
<dbReference type="SUPFAM" id="SSF53474">
    <property type="entry name" value="alpha/beta-Hydrolases"/>
    <property type="match status" value="1"/>
</dbReference>
<name>A0ABS7PHN5_9SPHN</name>
<accession>A0ABS7PHN5</accession>
<dbReference type="Gene3D" id="3.40.50.1820">
    <property type="entry name" value="alpha/beta hydrolase"/>
    <property type="match status" value="1"/>
</dbReference>
<evidence type="ECO:0000313" key="4">
    <source>
        <dbReference type="EMBL" id="MBY8338003.1"/>
    </source>
</evidence>
<dbReference type="Gene3D" id="2.120.10.30">
    <property type="entry name" value="TolB, C-terminal domain"/>
    <property type="match status" value="1"/>
</dbReference>
<evidence type="ECO:0000256" key="2">
    <source>
        <dbReference type="SAM" id="MobiDB-lite"/>
    </source>
</evidence>
<feature type="region of interest" description="Disordered" evidence="2">
    <location>
        <begin position="688"/>
        <end position="707"/>
    </location>
</feature>
<proteinExistence type="predicted"/>
<keyword evidence="5" id="KW-1185">Reference proteome</keyword>
<evidence type="ECO:0000313" key="5">
    <source>
        <dbReference type="Proteomes" id="UP000759298"/>
    </source>
</evidence>
<dbReference type="InterPro" id="IPR011042">
    <property type="entry name" value="6-blade_b-propeller_TolB-like"/>
</dbReference>
<dbReference type="EMBL" id="JAHWXP010000003">
    <property type="protein sequence ID" value="MBY8338003.1"/>
    <property type="molecule type" value="Genomic_DNA"/>
</dbReference>
<dbReference type="Proteomes" id="UP000759298">
    <property type="component" value="Unassembled WGS sequence"/>
</dbReference>
<dbReference type="PANTHER" id="PTHR42776">
    <property type="entry name" value="SERINE PEPTIDASE S9 FAMILY MEMBER"/>
    <property type="match status" value="1"/>
</dbReference>
<comment type="caution">
    <text evidence="4">The sequence shown here is derived from an EMBL/GenBank/DDBJ whole genome shotgun (WGS) entry which is preliminary data.</text>
</comment>
<sequence length="707" mass="76531">MAGYSLPHSLAKTTQAIREDHHKMHHATRTALTAASLLAGVSLAATAQARPMTPQDVAQLESVGAIAVSPDGSRVAYTTASLPDVVAGEDNGSTQQQLKMAYGPDNTRVFLPEDVSVSTVEFSPDGRMVSFLWSKDDEDRAVWGIPVDGGAQMKLAAIEDASVRSYAWAPDGATLYLLASAAPDTDRKAEAKKGFNAVVYEEEERFNRLFAAQAGGEEIDAKPREIAVSGYVTSFKLTPDGKLGIVESQPTPRIDDTYTASRVNIIDLGTGRVLRTVETPGKLGDLEVSPDGRQLSLVAGIDQHDPAATTLHLVDVASGAYRALNEGAAEAVGDTEWLANGQLAAIVDKGADTILRMYNADGSVAQEIDPGELVPTALENGGSDSLFVRADSPRHPGELFALNGTTLTRWTSHNPWLAEIDFGTQRTMTYTARDGQQIEGILIEPVGGVPKGGAPTIMMVHGGPESHYTNGWLTGYSMPGQVGAGQGYAVFHPNYRGSTGYGTAFSKQHQGDYAGKEFDDIVDAKRALVAEGVTDADRTGITGGSYGGFASAWGATYYSSEYAASVMFVGISNNISKFGTTDIPNEMYLVHERKWPWEEWDHLLERSPIYHVDKAETPILIMHGAEDTRVSPTQSYELYRNIKVRKPDTPVRLVLFPGEGHGNRRAASRYDYNLRMMQWFDTYLKTGDRDAQMPAPRPDLMIEDTSE</sequence>